<name>A0A9Q8FQV0_9STAP</name>
<comment type="caution">
    <text evidence="2">The sequence shown here is derived from an EMBL/GenBank/DDBJ whole genome shotgun (WGS) entry which is preliminary data.</text>
</comment>
<dbReference type="InterPro" id="IPR018913">
    <property type="entry name" value="BppU_N"/>
</dbReference>
<accession>A0A9Q8FQV0</accession>
<dbReference type="AlphaFoldDB" id="A0A9Q8FQV0"/>
<dbReference type="EMBL" id="SCWD01000001">
    <property type="protein sequence ID" value="TDM04073.1"/>
    <property type="molecule type" value="Genomic_DNA"/>
</dbReference>
<dbReference type="Proteomes" id="UP000295280">
    <property type="component" value="Unassembled WGS sequence"/>
</dbReference>
<organism evidence="2 3">
    <name type="scientific">Macrococcus carouselicus</name>
    <dbReference type="NCBI Taxonomy" id="69969"/>
    <lineage>
        <taxon>Bacteria</taxon>
        <taxon>Bacillati</taxon>
        <taxon>Bacillota</taxon>
        <taxon>Bacilli</taxon>
        <taxon>Bacillales</taxon>
        <taxon>Staphylococcaceae</taxon>
        <taxon>Macrococcus</taxon>
    </lineage>
</organism>
<feature type="domain" description="BppU N-terminal" evidence="1">
    <location>
        <begin position="5"/>
        <end position="134"/>
    </location>
</feature>
<gene>
    <name evidence="2" type="ORF">ERX40_02575</name>
</gene>
<dbReference type="OrthoDB" id="2414619at2"/>
<evidence type="ECO:0000313" key="2">
    <source>
        <dbReference type="EMBL" id="TDM04073.1"/>
    </source>
</evidence>
<keyword evidence="3" id="KW-1185">Reference proteome</keyword>
<reference evidence="2 3" key="1">
    <citation type="submission" date="2019-01" db="EMBL/GenBank/DDBJ databases">
        <title>Draft genome sequences of the type strains of six Macrococcus species.</title>
        <authorList>
            <person name="Mazhar S."/>
            <person name="Altermann E."/>
            <person name="Hill C."/>
            <person name="Mcauliffe O."/>
        </authorList>
    </citation>
    <scope>NUCLEOTIDE SEQUENCE [LARGE SCALE GENOMIC DNA]</scope>
    <source>
        <strain evidence="2 3">ATCC 51828</strain>
    </source>
</reference>
<sequence>MVILKNRDIAADIKVTGVDLGNIGAKFYTEDENTASITLYIKYNGLGFDLTQSAMKPKLDLFTLDGSIFLDEPLEVVDSTSGIIKYTIQPDVIKHVGSVNAKLFLTSENESVHVANFQFDIGDSGIDKAIAKQIDVNLIDNAIMSIIEANPDRFRGEAFTFEDFTSEQLESLKVKGDEGSSAYEVWLQQGNTDKTVNDYLLSLKGLDGSKVTIGSDGYWYIDGIKQTTMAKPSQAEIDNMKLYVQSRGQNLVTNGTGLLGDNTNFSGFTYKQDEVKVGRGSFYTGDLRKTYQSDEFIPVDPSKSYLLSAWVKSKKAISQQYFGHACYDIDRNAIYPENLESGNYPVAKLTKPLKVGDTIIYLDNVSAWADSSWTLTNDKKGVILWGYKDSKGYLFADRTYSRYNKIGIQSVDVTNNTITLSSAWDIPYKDTQDGVFPIGHSASRTNKGGNYNYSVLSKVVVPATWTNYSGKVLGIGGSEATNVFRYGTTYIKLLFISNYDVVDEVWYSGIDFRESVETNPEWTDAILQNGYTGSVKYYKDRNSLVTVKFDLTVGLVAAGTVIASIPSNYLPTVIRPVPSYNITTNTPDLFINITTTGVAVGKTLTQGNKIQGQITYRVG</sequence>
<evidence type="ECO:0000313" key="3">
    <source>
        <dbReference type="Proteomes" id="UP000295280"/>
    </source>
</evidence>
<dbReference type="RefSeq" id="WP_133416933.1">
    <property type="nucleotide sequence ID" value="NZ_SCWD01000001.1"/>
</dbReference>
<dbReference type="Gene3D" id="2.60.40.3350">
    <property type="match status" value="1"/>
</dbReference>
<protein>
    <submittedName>
        <fullName evidence="2">Phage baseplate upper protein</fullName>
    </submittedName>
</protein>
<proteinExistence type="predicted"/>
<dbReference type="Pfam" id="PF10651">
    <property type="entry name" value="BppU_N"/>
    <property type="match status" value="1"/>
</dbReference>
<evidence type="ECO:0000259" key="1">
    <source>
        <dbReference type="Pfam" id="PF10651"/>
    </source>
</evidence>